<dbReference type="PANTHER" id="PTHR10374:SF19">
    <property type="entry name" value="LYASE (GLO1), PUTATIVE (AFU_ORTHOLOGUE AFUA_2G13550)-RELATED"/>
    <property type="match status" value="1"/>
</dbReference>
<evidence type="ECO:0000256" key="1">
    <source>
        <dbReference type="SAM" id="SignalP"/>
    </source>
</evidence>
<accession>A0AAV9GIH5</accession>
<keyword evidence="1" id="KW-0732">Signal</keyword>
<keyword evidence="3" id="KW-0223">Dioxygenase</keyword>
<dbReference type="PROSITE" id="PS51819">
    <property type="entry name" value="VOC"/>
    <property type="match status" value="1"/>
</dbReference>
<dbReference type="PROSITE" id="PS51257">
    <property type="entry name" value="PROKAR_LIPOPROTEIN"/>
    <property type="match status" value="1"/>
</dbReference>
<dbReference type="Gene3D" id="3.10.180.10">
    <property type="entry name" value="2,3-Dihydroxybiphenyl 1,2-Dioxygenase, domain 1"/>
    <property type="match status" value="1"/>
</dbReference>
<feature type="chain" id="PRO_5043787813" evidence="1">
    <location>
        <begin position="17"/>
        <end position="225"/>
    </location>
</feature>
<dbReference type="InterPro" id="IPR004360">
    <property type="entry name" value="Glyas_Fos-R_dOase_dom"/>
</dbReference>
<dbReference type="Proteomes" id="UP001321760">
    <property type="component" value="Unassembled WGS sequence"/>
</dbReference>
<dbReference type="SUPFAM" id="SSF54593">
    <property type="entry name" value="Glyoxalase/Bleomycin resistance protein/Dihydroxybiphenyl dioxygenase"/>
    <property type="match status" value="1"/>
</dbReference>
<organism evidence="3 4">
    <name type="scientific">Podospora aff. communis PSN243</name>
    <dbReference type="NCBI Taxonomy" id="3040156"/>
    <lineage>
        <taxon>Eukaryota</taxon>
        <taxon>Fungi</taxon>
        <taxon>Dikarya</taxon>
        <taxon>Ascomycota</taxon>
        <taxon>Pezizomycotina</taxon>
        <taxon>Sordariomycetes</taxon>
        <taxon>Sordariomycetidae</taxon>
        <taxon>Sordariales</taxon>
        <taxon>Podosporaceae</taxon>
        <taxon>Podospora</taxon>
    </lineage>
</organism>
<evidence type="ECO:0000313" key="3">
    <source>
        <dbReference type="EMBL" id="KAK4447959.1"/>
    </source>
</evidence>
<evidence type="ECO:0000313" key="4">
    <source>
        <dbReference type="Proteomes" id="UP001321760"/>
    </source>
</evidence>
<feature type="signal peptide" evidence="1">
    <location>
        <begin position="1"/>
        <end position="16"/>
    </location>
</feature>
<evidence type="ECO:0000259" key="2">
    <source>
        <dbReference type="PROSITE" id="PS51819"/>
    </source>
</evidence>
<dbReference type="PANTHER" id="PTHR10374">
    <property type="entry name" value="LACTOYLGLUTATHIONE LYASE GLYOXALASE I"/>
    <property type="match status" value="1"/>
</dbReference>
<keyword evidence="4" id="KW-1185">Reference proteome</keyword>
<dbReference type="Pfam" id="PF00903">
    <property type="entry name" value="Glyoxalase"/>
    <property type="match status" value="1"/>
</dbReference>
<dbReference type="GO" id="GO:0051213">
    <property type="term" value="F:dioxygenase activity"/>
    <property type="evidence" value="ECO:0007669"/>
    <property type="project" value="UniProtKB-KW"/>
</dbReference>
<reference evidence="3" key="2">
    <citation type="submission" date="2023-05" db="EMBL/GenBank/DDBJ databases">
        <authorList>
            <consortium name="Lawrence Berkeley National Laboratory"/>
            <person name="Steindorff A."/>
            <person name="Hensen N."/>
            <person name="Bonometti L."/>
            <person name="Westerberg I."/>
            <person name="Brannstrom I.O."/>
            <person name="Guillou S."/>
            <person name="Cros-Aarteil S."/>
            <person name="Calhoun S."/>
            <person name="Haridas S."/>
            <person name="Kuo A."/>
            <person name="Mondo S."/>
            <person name="Pangilinan J."/>
            <person name="Riley R."/>
            <person name="Labutti K."/>
            <person name="Andreopoulos B."/>
            <person name="Lipzen A."/>
            <person name="Chen C."/>
            <person name="Yanf M."/>
            <person name="Daum C."/>
            <person name="Ng V."/>
            <person name="Clum A."/>
            <person name="Ohm R."/>
            <person name="Martin F."/>
            <person name="Silar P."/>
            <person name="Natvig D."/>
            <person name="Lalanne C."/>
            <person name="Gautier V."/>
            <person name="Ament-Velasquez S.L."/>
            <person name="Kruys A."/>
            <person name="Hutchinson M.I."/>
            <person name="Powell A.J."/>
            <person name="Barry K."/>
            <person name="Miller A.N."/>
            <person name="Grigoriev I.V."/>
            <person name="Debuchy R."/>
            <person name="Gladieux P."/>
            <person name="Thoren M.H."/>
            <person name="Johannesson H."/>
        </authorList>
    </citation>
    <scope>NUCLEOTIDE SEQUENCE</scope>
    <source>
        <strain evidence="3">PSN243</strain>
    </source>
</reference>
<comment type="caution">
    <text evidence="3">The sequence shown here is derived from an EMBL/GenBank/DDBJ whole genome shotgun (WGS) entry which is preliminary data.</text>
</comment>
<reference evidence="3" key="1">
    <citation type="journal article" date="2023" name="Mol. Phylogenet. Evol.">
        <title>Genome-scale phylogeny and comparative genomics of the fungal order Sordariales.</title>
        <authorList>
            <person name="Hensen N."/>
            <person name="Bonometti L."/>
            <person name="Westerberg I."/>
            <person name="Brannstrom I.O."/>
            <person name="Guillou S."/>
            <person name="Cros-Aarteil S."/>
            <person name="Calhoun S."/>
            <person name="Haridas S."/>
            <person name="Kuo A."/>
            <person name="Mondo S."/>
            <person name="Pangilinan J."/>
            <person name="Riley R."/>
            <person name="LaButti K."/>
            <person name="Andreopoulos B."/>
            <person name="Lipzen A."/>
            <person name="Chen C."/>
            <person name="Yan M."/>
            <person name="Daum C."/>
            <person name="Ng V."/>
            <person name="Clum A."/>
            <person name="Steindorff A."/>
            <person name="Ohm R.A."/>
            <person name="Martin F."/>
            <person name="Silar P."/>
            <person name="Natvig D.O."/>
            <person name="Lalanne C."/>
            <person name="Gautier V."/>
            <person name="Ament-Velasquez S.L."/>
            <person name="Kruys A."/>
            <person name="Hutchinson M.I."/>
            <person name="Powell A.J."/>
            <person name="Barry K."/>
            <person name="Miller A.N."/>
            <person name="Grigoriev I.V."/>
            <person name="Debuchy R."/>
            <person name="Gladieux P."/>
            <person name="Hiltunen Thoren M."/>
            <person name="Johannesson H."/>
        </authorList>
    </citation>
    <scope>NUCLEOTIDE SEQUENCE</scope>
    <source>
        <strain evidence="3">PSN243</strain>
    </source>
</reference>
<keyword evidence="3" id="KW-0560">Oxidoreductase</keyword>
<proteinExistence type="predicted"/>
<sequence length="225" mass="24755">MRLTFLLALLPSLTLACPPLHPRQSEPFPITTPGPPIPPSPSTAGYFLNHAALNVRNLTASITWYRDMLGYQLLFTHRVSPRYTVAYLAHSVLSDDATWPKTVEELTADMMSGRARGLLELLHFEYDGGREKRQDGGGVRSVFRHLGLIVPDMMAAQERMEGLGADMIKRVGEEVDFEGPVGVAFGEEFAERYAEDAELITQALMGVLLVLDLDGNMVEVQALGG</sequence>
<name>A0AAV9GIH5_9PEZI</name>
<dbReference type="InterPro" id="IPR029068">
    <property type="entry name" value="Glyas_Bleomycin-R_OHBP_Dase"/>
</dbReference>
<dbReference type="AlphaFoldDB" id="A0AAV9GIH5"/>
<dbReference type="EMBL" id="MU865946">
    <property type="protein sequence ID" value="KAK4447959.1"/>
    <property type="molecule type" value="Genomic_DNA"/>
</dbReference>
<feature type="domain" description="VOC" evidence="2">
    <location>
        <begin position="47"/>
        <end position="223"/>
    </location>
</feature>
<gene>
    <name evidence="3" type="ORF">QBC34DRAFT_439616</name>
</gene>
<protein>
    <submittedName>
        <fullName evidence="3">Glyoxalase/bleomycin resistance protein/ dioxygenase</fullName>
    </submittedName>
</protein>
<dbReference type="InterPro" id="IPR037523">
    <property type="entry name" value="VOC_core"/>
</dbReference>